<gene>
    <name evidence="4" type="ORF">EP57_03355</name>
</gene>
<proteinExistence type="predicted"/>
<name>A0A099WBI3_9LIST</name>
<feature type="domain" description="Mga helix-turn-helix" evidence="3">
    <location>
        <begin position="87"/>
        <end position="166"/>
    </location>
</feature>
<dbReference type="PANTHER" id="PTHR30185">
    <property type="entry name" value="CRYPTIC BETA-GLUCOSIDE BGL OPERON ANTITERMINATOR"/>
    <property type="match status" value="1"/>
</dbReference>
<keyword evidence="5" id="KW-1185">Reference proteome</keyword>
<reference evidence="4 5" key="1">
    <citation type="submission" date="2014-05" db="EMBL/GenBank/DDBJ databases">
        <title>Novel Listeriaceae from food processing environments.</title>
        <authorList>
            <person name="den Bakker H.C."/>
        </authorList>
    </citation>
    <scope>NUCLEOTIDE SEQUENCE [LARGE SCALE GENOMIC DNA]</scope>
    <source>
        <strain evidence="4 5">FSL A5-0281</strain>
    </source>
</reference>
<dbReference type="InterPro" id="IPR007737">
    <property type="entry name" value="Mga_HTH"/>
</dbReference>
<dbReference type="AlphaFoldDB" id="A0A099WBI3"/>
<dbReference type="Pfam" id="PF05043">
    <property type="entry name" value="Mga"/>
    <property type="match status" value="1"/>
</dbReference>
<dbReference type="eggNOG" id="COG3711">
    <property type="taxonomic scope" value="Bacteria"/>
</dbReference>
<evidence type="ECO:0000259" key="3">
    <source>
        <dbReference type="Pfam" id="PF05043"/>
    </source>
</evidence>
<evidence type="ECO:0000313" key="4">
    <source>
        <dbReference type="EMBL" id="KGL43154.1"/>
    </source>
</evidence>
<dbReference type="STRING" id="1552123.EP57_03355"/>
<keyword evidence="1" id="KW-0805">Transcription regulation</keyword>
<comment type="caution">
    <text evidence="4">The sequence shown here is derived from an EMBL/GenBank/DDBJ whole genome shotgun (WGS) entry which is preliminary data.</text>
</comment>
<organism evidence="4 5">
    <name type="scientific">Listeria booriae</name>
    <dbReference type="NCBI Taxonomy" id="1552123"/>
    <lineage>
        <taxon>Bacteria</taxon>
        <taxon>Bacillati</taxon>
        <taxon>Bacillota</taxon>
        <taxon>Bacilli</taxon>
        <taxon>Bacillales</taxon>
        <taxon>Listeriaceae</taxon>
        <taxon>Listeria</taxon>
    </lineage>
</organism>
<dbReference type="InterPro" id="IPR050661">
    <property type="entry name" value="BglG_antiterminators"/>
</dbReference>
<dbReference type="EMBL" id="JNFA01000008">
    <property type="protein sequence ID" value="KGL43154.1"/>
    <property type="molecule type" value="Genomic_DNA"/>
</dbReference>
<accession>A0A099WBI3</accession>
<evidence type="ECO:0000256" key="2">
    <source>
        <dbReference type="ARBA" id="ARBA00023163"/>
    </source>
</evidence>
<evidence type="ECO:0000313" key="5">
    <source>
        <dbReference type="Proteomes" id="UP000029844"/>
    </source>
</evidence>
<sequence length="503" mass="59479">MDLHYKVEDLFLRTEDRRILELTEYLNHTGDWVTAKDVATRLDCSTQTVYAYTEKLDYFIAQNDWPLTLEIAKSKGIRLTVSTDFYIGTIRHHLITSSVVFKFFDACFHENYFRSLTAFAEENFISIPSLNTYLSDFQNKIAPYLVRIDRANFRLIGEEHHIRYFTSTIYWHCSNGLKWPFKNISREQMLPYTERFKVAYQLDFNNIVREKLLYRIAACKTRTIHAHFIPDQSNINELVLGHPYYRNVVAIHRDIYAELDPVHTNLESSFLFAIFQTFAFFGAETDYLQDTIHFHQQKNTLSWQKTKKFLDEFSKVYPREAHLVHTSRVLGYLLFIQTRLFLFSNTQPDYYYEDFIALQQKYPAFSNSISAIIDSLYRSEDGANTNEKKLVFLQKTTRLLISLIPVIKYEPIIYVLIASGDSSVFVDYAMSELRRHFDFNFHFLYNMEAYLECDLVIADSYFPDFEGSQKLIYWSPANHSSNWNALNTKLVDIRDKKMNRPEV</sequence>
<dbReference type="Proteomes" id="UP000029844">
    <property type="component" value="Unassembled WGS sequence"/>
</dbReference>
<dbReference type="PANTHER" id="PTHR30185:SF13">
    <property type="entry name" value="LICABCH OPERON REGULATOR-RELATED"/>
    <property type="match status" value="1"/>
</dbReference>
<keyword evidence="2" id="KW-0804">Transcription</keyword>
<evidence type="ECO:0000256" key="1">
    <source>
        <dbReference type="ARBA" id="ARBA00023015"/>
    </source>
</evidence>
<protein>
    <recommendedName>
        <fullName evidence="3">Mga helix-turn-helix domain-containing protein</fullName>
    </recommendedName>
</protein>